<dbReference type="AlphaFoldDB" id="A0A5C5WC33"/>
<comment type="caution">
    <text evidence="1">The sequence shown here is derived from an EMBL/GenBank/DDBJ whole genome shotgun (WGS) entry which is preliminary data.</text>
</comment>
<dbReference type="EMBL" id="SJPH01000002">
    <property type="protein sequence ID" value="TWT47212.1"/>
    <property type="molecule type" value="Genomic_DNA"/>
</dbReference>
<evidence type="ECO:0000313" key="2">
    <source>
        <dbReference type="Proteomes" id="UP000318995"/>
    </source>
</evidence>
<proteinExistence type="predicted"/>
<organism evidence="1 2">
    <name type="scientific">Botrimarina hoheduenensis</name>
    <dbReference type="NCBI Taxonomy" id="2528000"/>
    <lineage>
        <taxon>Bacteria</taxon>
        <taxon>Pseudomonadati</taxon>
        <taxon>Planctomycetota</taxon>
        <taxon>Planctomycetia</taxon>
        <taxon>Pirellulales</taxon>
        <taxon>Lacipirellulaceae</taxon>
        <taxon>Botrimarina</taxon>
    </lineage>
</organism>
<reference evidence="1 2" key="1">
    <citation type="submission" date="2019-02" db="EMBL/GenBank/DDBJ databases">
        <title>Deep-cultivation of Planctomycetes and their phenomic and genomic characterization uncovers novel biology.</title>
        <authorList>
            <person name="Wiegand S."/>
            <person name="Jogler M."/>
            <person name="Boedeker C."/>
            <person name="Pinto D."/>
            <person name="Vollmers J."/>
            <person name="Rivas-Marin E."/>
            <person name="Kohn T."/>
            <person name="Peeters S.H."/>
            <person name="Heuer A."/>
            <person name="Rast P."/>
            <person name="Oberbeckmann S."/>
            <person name="Bunk B."/>
            <person name="Jeske O."/>
            <person name="Meyerdierks A."/>
            <person name="Storesund J.E."/>
            <person name="Kallscheuer N."/>
            <person name="Luecker S."/>
            <person name="Lage O.M."/>
            <person name="Pohl T."/>
            <person name="Merkel B.J."/>
            <person name="Hornburger P."/>
            <person name="Mueller R.-W."/>
            <person name="Bruemmer F."/>
            <person name="Labrenz M."/>
            <person name="Spormann A.M."/>
            <person name="Op Den Camp H."/>
            <person name="Overmann J."/>
            <person name="Amann R."/>
            <person name="Jetten M.S.M."/>
            <person name="Mascher T."/>
            <person name="Medema M.H."/>
            <person name="Devos D.P."/>
            <person name="Kaster A.-K."/>
            <person name="Ovreas L."/>
            <person name="Rohde M."/>
            <person name="Galperin M.Y."/>
            <person name="Jogler C."/>
        </authorList>
    </citation>
    <scope>NUCLEOTIDE SEQUENCE [LARGE SCALE GENOMIC DNA]</scope>
    <source>
        <strain evidence="1 2">Pla111</strain>
    </source>
</reference>
<keyword evidence="2" id="KW-1185">Reference proteome</keyword>
<dbReference type="Proteomes" id="UP000318995">
    <property type="component" value="Unassembled WGS sequence"/>
</dbReference>
<name>A0A5C5WC33_9BACT</name>
<evidence type="ECO:0000313" key="1">
    <source>
        <dbReference type="EMBL" id="TWT47212.1"/>
    </source>
</evidence>
<protein>
    <recommendedName>
        <fullName evidence="3">DUF4279 domain-containing protein</fullName>
    </recommendedName>
</protein>
<evidence type="ECO:0008006" key="3">
    <source>
        <dbReference type="Google" id="ProtNLM"/>
    </source>
</evidence>
<gene>
    <name evidence="1" type="ORF">Pla111_08240</name>
</gene>
<sequence length="133" mass="14733">MPESQDICVFRAMGDDFDANQFLAEWSLPRPSVFKKGETRPSRCSPSRTSGLVCEVSSGDLESQIAGAVRFLEDYRMAIVELRNCEDVESIGVDFMYSQPGECAASVEQFWFPSNLTGLLGELGLSLCITRYA</sequence>
<accession>A0A5C5WC33</accession>